<feature type="transmembrane region" description="Helical" evidence="1">
    <location>
        <begin position="201"/>
        <end position="221"/>
    </location>
</feature>
<keyword evidence="3" id="KW-1185">Reference proteome</keyword>
<accession>A0AAD4F780</accession>
<gene>
    <name evidence="2" type="ORF">NEMBOFW57_004642</name>
</gene>
<reference evidence="2" key="1">
    <citation type="submission" date="2023-02" db="EMBL/GenBank/DDBJ databases">
        <authorList>
            <person name="Palmer J.M."/>
        </authorList>
    </citation>
    <scope>NUCLEOTIDE SEQUENCE</scope>
    <source>
        <strain evidence="2">FW57</strain>
    </source>
</reference>
<dbReference type="AlphaFoldDB" id="A0AAD4F780"/>
<feature type="transmembrane region" description="Helical" evidence="1">
    <location>
        <begin position="141"/>
        <end position="163"/>
    </location>
</feature>
<proteinExistence type="predicted"/>
<organism evidence="2 3">
    <name type="scientific">Staphylotrichum longicolle</name>
    <dbReference type="NCBI Taxonomy" id="669026"/>
    <lineage>
        <taxon>Eukaryota</taxon>
        <taxon>Fungi</taxon>
        <taxon>Dikarya</taxon>
        <taxon>Ascomycota</taxon>
        <taxon>Pezizomycotina</taxon>
        <taxon>Sordariomycetes</taxon>
        <taxon>Sordariomycetidae</taxon>
        <taxon>Sordariales</taxon>
        <taxon>Chaetomiaceae</taxon>
        <taxon>Staphylotrichum</taxon>
    </lineage>
</organism>
<protein>
    <submittedName>
        <fullName evidence="2">Uncharacterized protein</fullName>
    </submittedName>
</protein>
<evidence type="ECO:0000313" key="3">
    <source>
        <dbReference type="Proteomes" id="UP001197093"/>
    </source>
</evidence>
<evidence type="ECO:0000313" key="2">
    <source>
        <dbReference type="EMBL" id="KAG7294566.1"/>
    </source>
</evidence>
<evidence type="ECO:0000256" key="1">
    <source>
        <dbReference type="SAM" id="Phobius"/>
    </source>
</evidence>
<feature type="transmembrane region" description="Helical" evidence="1">
    <location>
        <begin position="111"/>
        <end position="129"/>
    </location>
</feature>
<keyword evidence="1" id="KW-0472">Membrane</keyword>
<feature type="transmembrane region" description="Helical" evidence="1">
    <location>
        <begin position="7"/>
        <end position="25"/>
    </location>
</feature>
<dbReference type="EMBL" id="JAHCVI010000001">
    <property type="protein sequence ID" value="KAG7294566.1"/>
    <property type="molecule type" value="Genomic_DNA"/>
</dbReference>
<name>A0AAD4F780_9PEZI</name>
<keyword evidence="1" id="KW-0812">Transmembrane</keyword>
<comment type="caution">
    <text evidence="2">The sequence shown here is derived from an EMBL/GenBank/DDBJ whole genome shotgun (WGS) entry which is preliminary data.</text>
</comment>
<keyword evidence="1" id="KW-1133">Transmembrane helix</keyword>
<dbReference type="Proteomes" id="UP001197093">
    <property type="component" value="Unassembled WGS sequence"/>
</dbReference>
<sequence length="248" mass="28622">MEAKYPRWFYILGSLAFLFYATHYVNDGMLLYWTFVPGFHREVYILLKYAYFTSQHGTPGFFTPASLLDIPQMLHYLAAVSRLAFGQQYVPAGLSFRYIDQMVRLSLPLEVLALGCALSFYAACNWFRVQAGARAEKRRKWSVFSLVHPWTAPVLVWLFFQIYNPSNQAAASLLPPSCLWQLALSVYRLRYSGLDAYKHKVSPVIAVMQLLLLLEMPLLAWQATRSYRQFLLSKASRSIEAVFRSLLF</sequence>